<comment type="caution">
    <text evidence="3">The sequence shown here is derived from an EMBL/GenBank/DDBJ whole genome shotgun (WGS) entry which is preliminary data.</text>
</comment>
<dbReference type="RefSeq" id="WP_188857642.1">
    <property type="nucleotide sequence ID" value="NZ_BMLT01000001.1"/>
</dbReference>
<feature type="domain" description="Transposase IS116/IS110/IS902 C-terminal" evidence="2">
    <location>
        <begin position="211"/>
        <end position="289"/>
    </location>
</feature>
<dbReference type="Proteomes" id="UP000599578">
    <property type="component" value="Unassembled WGS sequence"/>
</dbReference>
<dbReference type="InterPro" id="IPR003346">
    <property type="entry name" value="Transposase_20"/>
</dbReference>
<reference evidence="3 4" key="1">
    <citation type="journal article" date="2014" name="Int. J. Syst. Evol. Microbiol.">
        <title>Complete genome sequence of Corynebacterium casei LMG S-19264T (=DSM 44701T), isolated from a smear-ripened cheese.</title>
        <authorList>
            <consortium name="US DOE Joint Genome Institute (JGI-PGF)"/>
            <person name="Walter F."/>
            <person name="Albersmeier A."/>
            <person name="Kalinowski J."/>
            <person name="Ruckert C."/>
        </authorList>
    </citation>
    <scope>NUCLEOTIDE SEQUENCE [LARGE SCALE GENOMIC DNA]</scope>
    <source>
        <strain evidence="3 4">CGMCC 1.7286</strain>
    </source>
</reference>
<organism evidence="3 4">
    <name type="scientific">Marinobacterium nitratireducens</name>
    <dbReference type="NCBI Taxonomy" id="518897"/>
    <lineage>
        <taxon>Bacteria</taxon>
        <taxon>Pseudomonadati</taxon>
        <taxon>Pseudomonadota</taxon>
        <taxon>Gammaproteobacteria</taxon>
        <taxon>Oceanospirillales</taxon>
        <taxon>Oceanospirillaceae</taxon>
        <taxon>Marinobacterium</taxon>
    </lineage>
</organism>
<proteinExistence type="predicted"/>
<gene>
    <name evidence="3" type="ORF">GCM10011348_03470</name>
</gene>
<dbReference type="InterPro" id="IPR047650">
    <property type="entry name" value="Transpos_IS110"/>
</dbReference>
<feature type="domain" description="Transposase IS110-like N-terminal" evidence="1">
    <location>
        <begin position="6"/>
        <end position="143"/>
    </location>
</feature>
<protein>
    <submittedName>
        <fullName evidence="3">IS110 family transposase</fullName>
    </submittedName>
</protein>
<dbReference type="NCBIfam" id="NF033542">
    <property type="entry name" value="transpos_IS110"/>
    <property type="match status" value="1"/>
</dbReference>
<dbReference type="EMBL" id="BMLT01000001">
    <property type="protein sequence ID" value="GGO76388.1"/>
    <property type="molecule type" value="Genomic_DNA"/>
</dbReference>
<dbReference type="PANTHER" id="PTHR33055">
    <property type="entry name" value="TRANSPOSASE FOR INSERTION SEQUENCE ELEMENT IS1111A"/>
    <property type="match status" value="1"/>
</dbReference>
<dbReference type="InterPro" id="IPR002525">
    <property type="entry name" value="Transp_IS110-like_N"/>
</dbReference>
<evidence type="ECO:0000313" key="4">
    <source>
        <dbReference type="Proteomes" id="UP000599578"/>
    </source>
</evidence>
<dbReference type="PANTHER" id="PTHR33055:SF3">
    <property type="entry name" value="PUTATIVE TRANSPOSASE FOR IS117-RELATED"/>
    <property type="match status" value="1"/>
</dbReference>
<dbReference type="GO" id="GO:0004803">
    <property type="term" value="F:transposase activity"/>
    <property type="evidence" value="ECO:0007669"/>
    <property type="project" value="InterPro"/>
</dbReference>
<sequence length="342" mass="38130">MNATRIGIDLAKNSFQLHGVGSNGKVALRKKLTRTKLLPFIANLPACEIGMEACGSAHYWAREFAKFGHSVKLIAPQFVKPYVKSNKNDSADAEAICEAMSRPNMRFVPIKTQEQQASLSMHRVREGLVQERTAVANRIRGLLFEFGLVIPAGIRHLRFGLQDVIEANEHALPNTFRLLVQRLLDHFAYLDQQLKELEQDIHREYRASEACRRLGAIPGIGPITATALVATIGDARSFQSGRQLAAWLGLVPRQHSTGGKPTLLGISKRGDGYLRRNLIHGARAVMRFATDKDEPVPWLVHLLQRRHKNVVITALANKNVRVAWALLTHECDYQIGYRGSAA</sequence>
<evidence type="ECO:0000259" key="2">
    <source>
        <dbReference type="Pfam" id="PF02371"/>
    </source>
</evidence>
<dbReference type="Pfam" id="PF02371">
    <property type="entry name" value="Transposase_20"/>
    <property type="match status" value="1"/>
</dbReference>
<name>A0A917Z670_9GAMM</name>
<accession>A0A917Z670</accession>
<dbReference type="GO" id="GO:0006313">
    <property type="term" value="P:DNA transposition"/>
    <property type="evidence" value="ECO:0007669"/>
    <property type="project" value="InterPro"/>
</dbReference>
<dbReference type="Pfam" id="PF01548">
    <property type="entry name" value="DEDD_Tnp_IS110"/>
    <property type="match status" value="1"/>
</dbReference>
<dbReference type="GO" id="GO:0003677">
    <property type="term" value="F:DNA binding"/>
    <property type="evidence" value="ECO:0007669"/>
    <property type="project" value="InterPro"/>
</dbReference>
<dbReference type="AlphaFoldDB" id="A0A917Z670"/>
<evidence type="ECO:0000259" key="1">
    <source>
        <dbReference type="Pfam" id="PF01548"/>
    </source>
</evidence>
<evidence type="ECO:0000313" key="3">
    <source>
        <dbReference type="EMBL" id="GGO76388.1"/>
    </source>
</evidence>
<keyword evidence="4" id="KW-1185">Reference proteome</keyword>